<organism evidence="3 4">
    <name type="scientific">Amycolatopsis rhabdoformis</name>
    <dbReference type="NCBI Taxonomy" id="1448059"/>
    <lineage>
        <taxon>Bacteria</taxon>
        <taxon>Bacillati</taxon>
        <taxon>Actinomycetota</taxon>
        <taxon>Actinomycetes</taxon>
        <taxon>Pseudonocardiales</taxon>
        <taxon>Pseudonocardiaceae</taxon>
        <taxon>Amycolatopsis</taxon>
    </lineage>
</organism>
<evidence type="ECO:0000256" key="1">
    <source>
        <dbReference type="SAM" id="MobiDB-lite"/>
    </source>
</evidence>
<evidence type="ECO:0000313" key="4">
    <source>
        <dbReference type="Proteomes" id="UP001330812"/>
    </source>
</evidence>
<dbReference type="EMBL" id="CP142149">
    <property type="protein sequence ID" value="WSE26328.1"/>
    <property type="molecule type" value="Genomic_DNA"/>
</dbReference>
<evidence type="ECO:0000259" key="2">
    <source>
        <dbReference type="Pfam" id="PF11706"/>
    </source>
</evidence>
<proteinExistence type="predicted"/>
<sequence>MSSSLSLEDMQRAGFPMGGEPIVALDLADTLAAETEPGNGDLLASPERNATWWSLELPRLPNSVAPDLVPTRRLRSAIRDLLEAHLDDREPAPASLEEVNAVAAAVPTSPRLEAHEDWEAHTRWHGEHGGNIALAAIARETIELFADPARLARLRRCANPDCTMLFLATNRRRQWCAGNVCGNRVRVARHYQRTHEQHRTHDQHRNPEQQAG</sequence>
<dbReference type="InterPro" id="IPR021005">
    <property type="entry name" value="Znf_CGNR"/>
</dbReference>
<name>A0ABZ1HXM2_9PSEU</name>
<feature type="region of interest" description="Disordered" evidence="1">
    <location>
        <begin position="193"/>
        <end position="212"/>
    </location>
</feature>
<dbReference type="RefSeq" id="WP_326565296.1">
    <property type="nucleotide sequence ID" value="NZ_CP142149.1"/>
</dbReference>
<dbReference type="InterPro" id="IPR010852">
    <property type="entry name" value="ABATE"/>
</dbReference>
<dbReference type="InterPro" id="IPR023286">
    <property type="entry name" value="ABATE_dom_sf"/>
</dbReference>
<gene>
    <name evidence="3" type="ORF">VSH64_25980</name>
</gene>
<accession>A0ABZ1HXM2</accession>
<dbReference type="Proteomes" id="UP001330812">
    <property type="component" value="Chromosome"/>
</dbReference>
<dbReference type="SUPFAM" id="SSF160904">
    <property type="entry name" value="Jann2411-like"/>
    <property type="match status" value="1"/>
</dbReference>
<feature type="domain" description="Zinc finger CGNR" evidence="2">
    <location>
        <begin position="153"/>
        <end position="193"/>
    </location>
</feature>
<dbReference type="PANTHER" id="PTHR35525:SF3">
    <property type="entry name" value="BLL6575 PROTEIN"/>
    <property type="match status" value="1"/>
</dbReference>
<dbReference type="Gene3D" id="1.10.3300.10">
    <property type="entry name" value="Jann2411-like domain"/>
    <property type="match status" value="1"/>
</dbReference>
<evidence type="ECO:0000313" key="3">
    <source>
        <dbReference type="EMBL" id="WSE26328.1"/>
    </source>
</evidence>
<dbReference type="Pfam" id="PF07336">
    <property type="entry name" value="ABATE"/>
    <property type="match status" value="1"/>
</dbReference>
<dbReference type="Pfam" id="PF11706">
    <property type="entry name" value="zf-CGNR"/>
    <property type="match status" value="1"/>
</dbReference>
<protein>
    <submittedName>
        <fullName evidence="3">ABATE domain-containing protein</fullName>
    </submittedName>
</protein>
<dbReference type="PANTHER" id="PTHR35525">
    <property type="entry name" value="BLL6575 PROTEIN"/>
    <property type="match status" value="1"/>
</dbReference>
<keyword evidence="4" id="KW-1185">Reference proteome</keyword>
<reference evidence="3 4" key="1">
    <citation type="journal article" date="2015" name="Int. J. Syst. Evol. Microbiol.">
        <title>Amycolatopsis rhabdoformis sp. nov., an actinomycete isolated from a tropical forest soil.</title>
        <authorList>
            <person name="Souza W.R."/>
            <person name="Silva R.E."/>
            <person name="Goodfellow M."/>
            <person name="Busarakam K."/>
            <person name="Figueiro F.S."/>
            <person name="Ferreira D."/>
            <person name="Rodrigues-Filho E."/>
            <person name="Moraes L.A.B."/>
            <person name="Zucchi T.D."/>
        </authorList>
    </citation>
    <scope>NUCLEOTIDE SEQUENCE [LARGE SCALE GENOMIC DNA]</scope>
    <source>
        <strain evidence="3 4">NCIMB 14900</strain>
    </source>
</reference>